<dbReference type="InterPro" id="IPR015947">
    <property type="entry name" value="PUA-like_sf"/>
</dbReference>
<dbReference type="Proteomes" id="UP000064201">
    <property type="component" value="Chromosome"/>
</dbReference>
<dbReference type="Gene3D" id="3.40.1280.10">
    <property type="match status" value="1"/>
</dbReference>
<dbReference type="PANTHER" id="PTHR30027">
    <property type="entry name" value="RIBOSOMAL RNA SMALL SUBUNIT METHYLTRANSFERASE E"/>
    <property type="match status" value="1"/>
</dbReference>
<feature type="domain" description="Ribosomal RNA small subunit methyltransferase E methyltransferase" evidence="13">
    <location>
        <begin position="79"/>
        <end position="240"/>
    </location>
</feature>
<name>A0A0G3G4I3_9GAMM</name>
<dbReference type="EC" id="2.1.1.193" evidence="3 12"/>
<dbReference type="EMBL" id="CP011367">
    <property type="protein sequence ID" value="AKJ96145.1"/>
    <property type="molecule type" value="Genomic_DNA"/>
</dbReference>
<dbReference type="GO" id="GO:0070475">
    <property type="term" value="P:rRNA base methylation"/>
    <property type="evidence" value="ECO:0007669"/>
    <property type="project" value="TreeGrafter"/>
</dbReference>
<evidence type="ECO:0000256" key="1">
    <source>
        <dbReference type="ARBA" id="ARBA00004496"/>
    </source>
</evidence>
<proteinExistence type="inferred from homology"/>
<evidence type="ECO:0000259" key="14">
    <source>
        <dbReference type="Pfam" id="PF20260"/>
    </source>
</evidence>
<evidence type="ECO:0000256" key="4">
    <source>
        <dbReference type="ARBA" id="ARBA00013673"/>
    </source>
</evidence>
<keyword evidence="6 12" id="KW-0698">rRNA processing</keyword>
<dbReference type="Pfam" id="PF04452">
    <property type="entry name" value="Methyltrans_RNA"/>
    <property type="match status" value="1"/>
</dbReference>
<keyword evidence="5 12" id="KW-0963">Cytoplasm</keyword>
<dbReference type="SUPFAM" id="SSF88697">
    <property type="entry name" value="PUA domain-like"/>
    <property type="match status" value="1"/>
</dbReference>
<dbReference type="Pfam" id="PF20260">
    <property type="entry name" value="PUA_4"/>
    <property type="match status" value="1"/>
</dbReference>
<gene>
    <name evidence="15" type="ORF">TVD_12605</name>
</gene>
<evidence type="ECO:0000256" key="11">
    <source>
        <dbReference type="ARBA" id="ARBA00047944"/>
    </source>
</evidence>
<dbReference type="CDD" id="cd18084">
    <property type="entry name" value="RsmE-like"/>
    <property type="match status" value="1"/>
</dbReference>
<evidence type="ECO:0000256" key="7">
    <source>
        <dbReference type="ARBA" id="ARBA00022603"/>
    </source>
</evidence>
<dbReference type="STRING" id="106634.TVD_12605"/>
<dbReference type="OrthoDB" id="9815641at2"/>
<evidence type="ECO:0000259" key="13">
    <source>
        <dbReference type="Pfam" id="PF04452"/>
    </source>
</evidence>
<keyword evidence="8 12" id="KW-0808">Transferase</keyword>
<evidence type="ECO:0000313" key="15">
    <source>
        <dbReference type="EMBL" id="AKJ96145.1"/>
    </source>
</evidence>
<evidence type="ECO:0000256" key="6">
    <source>
        <dbReference type="ARBA" id="ARBA00022552"/>
    </source>
</evidence>
<dbReference type="AlphaFoldDB" id="A0A0G3G4I3"/>
<dbReference type="KEGG" id="tvr:TVD_12605"/>
<evidence type="ECO:0000256" key="10">
    <source>
        <dbReference type="ARBA" id="ARBA00025699"/>
    </source>
</evidence>
<comment type="subcellular location">
    <subcellularLocation>
        <location evidence="1 12">Cytoplasm</location>
    </subcellularLocation>
</comment>
<dbReference type="PIRSF" id="PIRSF015601">
    <property type="entry name" value="MTase_slr0722"/>
    <property type="match status" value="1"/>
</dbReference>
<protein>
    <recommendedName>
        <fullName evidence="4 12">Ribosomal RNA small subunit methyltransferase E</fullName>
        <ecNumber evidence="3 12">2.1.1.193</ecNumber>
    </recommendedName>
</protein>
<reference evidence="15 16" key="1">
    <citation type="submission" date="2015-04" db="EMBL/GenBank/DDBJ databases">
        <title>Complete Sequence for the Genome of the Thioalkalivibrio versutus D301.</title>
        <authorList>
            <person name="Mu T."/>
            <person name="Zhou J."/>
            <person name="Xu X."/>
        </authorList>
    </citation>
    <scope>NUCLEOTIDE SEQUENCE [LARGE SCALE GENOMIC DNA]</scope>
    <source>
        <strain evidence="15 16">D301</strain>
    </source>
</reference>
<evidence type="ECO:0000313" key="16">
    <source>
        <dbReference type="Proteomes" id="UP000064201"/>
    </source>
</evidence>
<evidence type="ECO:0000256" key="8">
    <source>
        <dbReference type="ARBA" id="ARBA00022679"/>
    </source>
</evidence>
<dbReference type="SUPFAM" id="SSF75217">
    <property type="entry name" value="alpha/beta knot"/>
    <property type="match status" value="1"/>
</dbReference>
<keyword evidence="16" id="KW-1185">Reference proteome</keyword>
<comment type="similarity">
    <text evidence="2 12">Belongs to the RNA methyltransferase RsmE family.</text>
</comment>
<evidence type="ECO:0000256" key="5">
    <source>
        <dbReference type="ARBA" id="ARBA00022490"/>
    </source>
</evidence>
<organism evidence="15 16">
    <name type="scientific">Thioalkalivibrio versutus</name>
    <dbReference type="NCBI Taxonomy" id="106634"/>
    <lineage>
        <taxon>Bacteria</taxon>
        <taxon>Pseudomonadati</taxon>
        <taxon>Pseudomonadota</taxon>
        <taxon>Gammaproteobacteria</taxon>
        <taxon>Chromatiales</taxon>
        <taxon>Ectothiorhodospiraceae</taxon>
        <taxon>Thioalkalivibrio</taxon>
    </lineage>
</organism>
<comment type="function">
    <text evidence="10 12">Specifically methylates the N3 position of the uracil ring of uridine 1498 (m3U1498) in 16S rRNA. Acts on the fully assembled 30S ribosomal subunit.</text>
</comment>
<evidence type="ECO:0000256" key="3">
    <source>
        <dbReference type="ARBA" id="ARBA00012328"/>
    </source>
</evidence>
<feature type="domain" description="Ribosomal RNA small subunit methyltransferase E PUA-like" evidence="14">
    <location>
        <begin position="24"/>
        <end position="62"/>
    </location>
</feature>
<evidence type="ECO:0000256" key="9">
    <source>
        <dbReference type="ARBA" id="ARBA00022691"/>
    </source>
</evidence>
<dbReference type="InterPro" id="IPR006700">
    <property type="entry name" value="RsmE"/>
</dbReference>
<comment type="catalytic activity">
    <reaction evidence="11 12">
        <text>uridine(1498) in 16S rRNA + S-adenosyl-L-methionine = N(3)-methyluridine(1498) in 16S rRNA + S-adenosyl-L-homocysteine + H(+)</text>
        <dbReference type="Rhea" id="RHEA:42920"/>
        <dbReference type="Rhea" id="RHEA-COMP:10283"/>
        <dbReference type="Rhea" id="RHEA-COMP:10284"/>
        <dbReference type="ChEBI" id="CHEBI:15378"/>
        <dbReference type="ChEBI" id="CHEBI:57856"/>
        <dbReference type="ChEBI" id="CHEBI:59789"/>
        <dbReference type="ChEBI" id="CHEBI:65315"/>
        <dbReference type="ChEBI" id="CHEBI:74502"/>
        <dbReference type="EC" id="2.1.1.193"/>
    </reaction>
</comment>
<dbReference type="InterPro" id="IPR029028">
    <property type="entry name" value="Alpha/beta_knot_MTases"/>
</dbReference>
<evidence type="ECO:0000256" key="2">
    <source>
        <dbReference type="ARBA" id="ARBA00005528"/>
    </source>
</evidence>
<sequence>MRCPRLLLESEALAAGQSLPAPQDRLHYATTVLRLKSGAPCRVFDGLGNEFDATLELTDRRHGTFHLGERAAAPTHPAFPIHLLQGVARGDHMDLAIQKAVELGVQSIRPVLCERSRSAAAHKGLEKRQRHWQGILQAAVEQCGRNELPALHQPALPAAALAECPDSLGLLAEEGAPGLDDRLVARGHPPGAVALYIGPEGGLTPAEREQAREGGFLGVGMGPRTLRTETAAMALITLVQARLGDLRG</sequence>
<dbReference type="PANTHER" id="PTHR30027:SF3">
    <property type="entry name" value="16S RRNA (URACIL(1498)-N(3))-METHYLTRANSFERASE"/>
    <property type="match status" value="1"/>
</dbReference>
<dbReference type="PATRIC" id="fig|106634.4.peg.2569"/>
<dbReference type="GO" id="GO:0005737">
    <property type="term" value="C:cytoplasm"/>
    <property type="evidence" value="ECO:0007669"/>
    <property type="project" value="UniProtKB-SubCell"/>
</dbReference>
<dbReference type="InterPro" id="IPR046887">
    <property type="entry name" value="RsmE_PUA-like"/>
</dbReference>
<dbReference type="NCBIfam" id="NF008692">
    <property type="entry name" value="PRK11713.1-5"/>
    <property type="match status" value="1"/>
</dbReference>
<dbReference type="GO" id="GO:0070042">
    <property type="term" value="F:rRNA (uridine-N3-)-methyltransferase activity"/>
    <property type="evidence" value="ECO:0007669"/>
    <property type="project" value="TreeGrafter"/>
</dbReference>
<dbReference type="InterPro" id="IPR029026">
    <property type="entry name" value="tRNA_m1G_MTases_N"/>
</dbReference>
<dbReference type="InterPro" id="IPR046886">
    <property type="entry name" value="RsmE_MTase_dom"/>
</dbReference>
<keyword evidence="9 12" id="KW-0949">S-adenosyl-L-methionine</keyword>
<keyword evidence="7 12" id="KW-0489">Methyltransferase</keyword>
<evidence type="ECO:0000256" key="12">
    <source>
        <dbReference type="PIRNR" id="PIRNR015601"/>
    </source>
</evidence>
<dbReference type="NCBIfam" id="TIGR00046">
    <property type="entry name" value="RsmE family RNA methyltransferase"/>
    <property type="match status" value="1"/>
</dbReference>
<accession>A0A0G3G4I3</accession>
<dbReference type="RefSeq" id="WP_047251739.1">
    <property type="nucleotide sequence ID" value="NZ_CP011367.1"/>
</dbReference>